<gene>
    <name evidence="1" type="primary">pilE1</name>
    <name evidence="1" type="ORF">MARSALSMR5_03490</name>
</gene>
<protein>
    <submittedName>
        <fullName evidence="1">Fimbrial protein</fullName>
    </submittedName>
</protein>
<reference evidence="1 2" key="1">
    <citation type="submission" date="2017-04" db="EMBL/GenBank/DDBJ databases">
        <title>Genome Sequence of Marinobacter salarius strain SMR5 Isolated from a culture of the Diatom Skeletonema marinoi.</title>
        <authorList>
            <person name="Topel M."/>
            <person name="Pinder M.I.M."/>
            <person name="Johansson O.N."/>
            <person name="Kourtchenko O."/>
            <person name="Godhe A."/>
            <person name="Clarke A.K."/>
        </authorList>
    </citation>
    <scope>NUCLEOTIDE SEQUENCE [LARGE SCALE GENOMIC DNA]</scope>
    <source>
        <strain evidence="1 2">SMR5</strain>
    </source>
</reference>
<dbReference type="PANTHER" id="PTHR30093">
    <property type="entry name" value="GENERAL SECRETION PATHWAY PROTEIN G"/>
    <property type="match status" value="1"/>
</dbReference>
<dbReference type="GeneID" id="77258304"/>
<dbReference type="EMBL" id="CP020931">
    <property type="protein sequence ID" value="ARM85523.1"/>
    <property type="molecule type" value="Genomic_DNA"/>
</dbReference>
<dbReference type="Gene3D" id="3.30.700.10">
    <property type="entry name" value="Glycoprotein, Type 4 Pilin"/>
    <property type="match status" value="1"/>
</dbReference>
<dbReference type="InterPro" id="IPR045584">
    <property type="entry name" value="Pilin-like"/>
</dbReference>
<dbReference type="PANTHER" id="PTHR30093:SF7">
    <property type="entry name" value="MSHA MAJOR PILIN SUBUNIT MSHA"/>
    <property type="match status" value="1"/>
</dbReference>
<dbReference type="RefSeq" id="WP_085681643.1">
    <property type="nucleotide sequence ID" value="NZ_CP020931.1"/>
</dbReference>
<dbReference type="PROSITE" id="PS00409">
    <property type="entry name" value="PROKAR_NTER_METHYL"/>
    <property type="match status" value="1"/>
</dbReference>
<dbReference type="NCBIfam" id="TIGR02532">
    <property type="entry name" value="IV_pilin_GFxxxE"/>
    <property type="match status" value="1"/>
</dbReference>
<dbReference type="Proteomes" id="UP000193100">
    <property type="component" value="Chromosome"/>
</dbReference>
<dbReference type="AlphaFoldDB" id="A0A1W6KDP7"/>
<accession>A0A1W6KDP7</accession>
<evidence type="ECO:0000313" key="2">
    <source>
        <dbReference type="Proteomes" id="UP000193100"/>
    </source>
</evidence>
<organism evidence="1 2">
    <name type="scientific">Marinobacter salarius</name>
    <dbReference type="NCBI Taxonomy" id="1420917"/>
    <lineage>
        <taxon>Bacteria</taxon>
        <taxon>Pseudomonadati</taxon>
        <taxon>Pseudomonadota</taxon>
        <taxon>Gammaproteobacteria</taxon>
        <taxon>Pseudomonadales</taxon>
        <taxon>Marinobacteraceae</taxon>
        <taxon>Marinobacter</taxon>
    </lineage>
</organism>
<sequence length="156" mass="15832">MNMMNQMAARKEKGFTLIELVMVIVILGILAAFALPRFADLGSDARRATLEGAQGSVKSAAAIAHSKWLAQGSTGSVELEGSTTVTMSPEGYPTSDAAGIGAAAQLSTEDYTLTDGTDVAADPATVSPVGATTAASCIFSYDPTTGQTSGFDADGC</sequence>
<proteinExistence type="predicted"/>
<dbReference type="Pfam" id="PF07963">
    <property type="entry name" value="N_methyl"/>
    <property type="match status" value="1"/>
</dbReference>
<dbReference type="InterPro" id="IPR012902">
    <property type="entry name" value="N_methyl_site"/>
</dbReference>
<dbReference type="SUPFAM" id="SSF54523">
    <property type="entry name" value="Pili subunits"/>
    <property type="match status" value="1"/>
</dbReference>
<name>A0A1W6KDP7_9GAMM</name>
<evidence type="ECO:0000313" key="1">
    <source>
        <dbReference type="EMBL" id="ARM85523.1"/>
    </source>
</evidence>